<comment type="caution">
    <text evidence="2">The sequence shown here is derived from an EMBL/GenBank/DDBJ whole genome shotgun (WGS) entry which is preliminary data.</text>
</comment>
<dbReference type="Pfam" id="PF13358">
    <property type="entry name" value="DDE_3"/>
    <property type="match status" value="1"/>
</dbReference>
<accession>A0A177TVG1</accession>
<dbReference type="NCBIfam" id="NF033545">
    <property type="entry name" value="transpos_IS630"/>
    <property type="match status" value="1"/>
</dbReference>
<dbReference type="GO" id="GO:0003676">
    <property type="term" value="F:nucleic acid binding"/>
    <property type="evidence" value="ECO:0007669"/>
    <property type="project" value="InterPro"/>
</dbReference>
<dbReference type="InterPro" id="IPR038717">
    <property type="entry name" value="Tc1-like_DDE_dom"/>
</dbReference>
<evidence type="ECO:0000259" key="1">
    <source>
        <dbReference type="Pfam" id="PF13358"/>
    </source>
</evidence>
<dbReference type="SUPFAM" id="SSF46689">
    <property type="entry name" value="Homeodomain-like"/>
    <property type="match status" value="1"/>
</dbReference>
<dbReference type="AlphaFoldDB" id="A0A177TVG1"/>
<dbReference type="Proteomes" id="UP000077521">
    <property type="component" value="Unassembled WGS sequence"/>
</dbReference>
<feature type="domain" description="Tc1-like transposase DDE" evidence="1">
    <location>
        <begin position="144"/>
        <end position="285"/>
    </location>
</feature>
<name>A0A177TVG1_9BASI</name>
<dbReference type="InterPro" id="IPR009057">
    <property type="entry name" value="Homeodomain-like_sf"/>
</dbReference>
<dbReference type="PANTHER" id="PTHR46564">
    <property type="entry name" value="TRANSPOSASE"/>
    <property type="match status" value="1"/>
</dbReference>
<dbReference type="InterPro" id="IPR036397">
    <property type="entry name" value="RNaseH_sf"/>
</dbReference>
<dbReference type="PANTHER" id="PTHR46564:SF1">
    <property type="entry name" value="TRANSPOSASE"/>
    <property type="match status" value="1"/>
</dbReference>
<protein>
    <recommendedName>
        <fullName evidence="1">Tc1-like transposase DDE domain-containing protein</fullName>
    </recommendedName>
</protein>
<organism evidence="2 3">
    <name type="scientific">Tilletia indica</name>
    <dbReference type="NCBI Taxonomy" id="43049"/>
    <lineage>
        <taxon>Eukaryota</taxon>
        <taxon>Fungi</taxon>
        <taxon>Dikarya</taxon>
        <taxon>Basidiomycota</taxon>
        <taxon>Ustilaginomycotina</taxon>
        <taxon>Exobasidiomycetes</taxon>
        <taxon>Tilletiales</taxon>
        <taxon>Tilletiaceae</taxon>
        <taxon>Tilletia</taxon>
    </lineage>
</organism>
<evidence type="ECO:0000313" key="2">
    <source>
        <dbReference type="EMBL" id="KAE8255185.1"/>
    </source>
</evidence>
<proteinExistence type="predicted"/>
<reference evidence="2" key="1">
    <citation type="submission" date="2016-04" db="EMBL/GenBank/DDBJ databases">
        <authorList>
            <person name="Nguyen H.D."/>
            <person name="Samba Siva P."/>
            <person name="Cullis J."/>
            <person name="Levesque C.A."/>
            <person name="Hambleton S."/>
        </authorList>
    </citation>
    <scope>NUCLEOTIDE SEQUENCE</scope>
    <source>
        <strain evidence="2">DAOMC 236416</strain>
    </source>
</reference>
<dbReference type="Gene3D" id="3.30.420.10">
    <property type="entry name" value="Ribonuclease H-like superfamily/Ribonuclease H"/>
    <property type="match status" value="1"/>
</dbReference>
<keyword evidence="3" id="KW-1185">Reference proteome</keyword>
<dbReference type="EMBL" id="LWDF02000167">
    <property type="protein sequence ID" value="KAE8255185.1"/>
    <property type="molecule type" value="Genomic_DNA"/>
</dbReference>
<gene>
    <name evidence="2" type="ORF">A4X13_0g3130</name>
</gene>
<dbReference type="InterPro" id="IPR047655">
    <property type="entry name" value="Transpos_IS630-like"/>
</dbReference>
<sequence>MPYRRIEHSSKELLIKLYVEGWLSKDEVLAVGLFSKPTFHRCLKKWQPGGLPPRQYSTGRPRKLGSEDVAYVFARLDQCADLMLDELAEDMVVVGGPKVTKSLLSRTLQRLDITRKRLKRRASEANLAFEAECRLRMAQYLPEQLIFVDESGFDSRTGQRRYGWAPLGHRAVKTGTGKRTQRATLIPGLTVDGIIAPKIYHSTVNADVFYDYLISHLLPQTMPFPGPGSVIVMDNVPFHRSPKIKQVIRRFGCRFEYVAPWSPWLNPIEEAFSKIKASLRRSGSTTDYDVFMACDSITEEDAHGWIMNAGYL</sequence>
<reference evidence="2" key="2">
    <citation type="journal article" date="2019" name="IMA Fungus">
        <title>Genome sequencing and comparison of five Tilletia species to identify candidate genes for the detection of regulated species infecting wheat.</title>
        <authorList>
            <person name="Nguyen H.D.T."/>
            <person name="Sultana T."/>
            <person name="Kesanakurti P."/>
            <person name="Hambleton S."/>
        </authorList>
    </citation>
    <scope>NUCLEOTIDE SEQUENCE</scope>
    <source>
        <strain evidence="2">DAOMC 236416</strain>
    </source>
</reference>
<evidence type="ECO:0000313" key="3">
    <source>
        <dbReference type="Proteomes" id="UP000077521"/>
    </source>
</evidence>